<dbReference type="GO" id="GO:0005737">
    <property type="term" value="C:cytoplasm"/>
    <property type="evidence" value="ECO:0007669"/>
    <property type="project" value="TreeGrafter"/>
</dbReference>
<dbReference type="GO" id="GO:0004029">
    <property type="term" value="F:aldehyde dehydrogenase (NAD+) activity"/>
    <property type="evidence" value="ECO:0007669"/>
    <property type="project" value="TreeGrafter"/>
</dbReference>
<protein>
    <recommendedName>
        <fullName evidence="1">NAD(P)-binding domain-containing protein</fullName>
    </recommendedName>
</protein>
<feature type="domain" description="NAD(P)-binding" evidence="1">
    <location>
        <begin position="13"/>
        <end position="74"/>
    </location>
</feature>
<name>A0A7H8R611_TALRU</name>
<dbReference type="Gene3D" id="3.40.50.720">
    <property type="entry name" value="NAD(P)-binding Rossmann-like Domain"/>
    <property type="match status" value="1"/>
</dbReference>
<sequence length="337" mass="36770">MASPSSVFLVGIGYIGQNVLDELLAAKHPVTALVRRPEQASELEKIGVKTVLGTLSNLDLLTAQTVQHEITINTASCDDLPSVEAILSGVRQRVHAGQSCIYLHTSGTGVLEDGAVGMYKNNKIYRDDVPEDIDAIPSTSMHRHVDIPIVQAARELGDKAKIAIILPPLVYGFNPAHQRHSFGLVGLVRFAMKHGFAGYVGEGHNMWSVVHVKDLGHAYTALLAYIKNSDPETLQRNPYFFAENGSEISMGEGSKHISRVLHDMGKIQSPQAQTFSEAHYQDVFGPLTPVGLGCNSRSRAIRLRELGWEPRESTDIWTSWKEDEVPSIVAGLESASA</sequence>
<dbReference type="RefSeq" id="XP_035347984.1">
    <property type="nucleotide sequence ID" value="XM_035492091.1"/>
</dbReference>
<evidence type="ECO:0000313" key="3">
    <source>
        <dbReference type="Proteomes" id="UP000509510"/>
    </source>
</evidence>
<dbReference type="InterPro" id="IPR036291">
    <property type="entry name" value="NAD(P)-bd_dom_sf"/>
</dbReference>
<accession>A0A7H8R611</accession>
<dbReference type="PANTHER" id="PTHR48079">
    <property type="entry name" value="PROTEIN YEEZ"/>
    <property type="match status" value="1"/>
</dbReference>
<dbReference type="Pfam" id="PF13460">
    <property type="entry name" value="NAD_binding_10"/>
    <property type="match status" value="1"/>
</dbReference>
<proteinExistence type="predicted"/>
<dbReference type="InterPro" id="IPR016040">
    <property type="entry name" value="NAD(P)-bd_dom"/>
</dbReference>
<dbReference type="SUPFAM" id="SSF51735">
    <property type="entry name" value="NAD(P)-binding Rossmann-fold domains"/>
    <property type="match status" value="1"/>
</dbReference>
<dbReference type="OrthoDB" id="2130169at2759"/>
<evidence type="ECO:0000259" key="1">
    <source>
        <dbReference type="Pfam" id="PF13460"/>
    </source>
</evidence>
<keyword evidence="3" id="KW-1185">Reference proteome</keyword>
<dbReference type="InterPro" id="IPR051783">
    <property type="entry name" value="NAD(P)-dependent_oxidoreduct"/>
</dbReference>
<dbReference type="AlphaFoldDB" id="A0A7H8R611"/>
<reference evidence="3" key="1">
    <citation type="submission" date="2020-06" db="EMBL/GenBank/DDBJ databases">
        <title>A chromosome-scale genome assembly of Talaromyces rugulosus W13939.</title>
        <authorList>
            <person name="Wang B."/>
            <person name="Guo L."/>
            <person name="Ye K."/>
            <person name="Wang L."/>
        </authorList>
    </citation>
    <scope>NUCLEOTIDE SEQUENCE [LARGE SCALE GENOMIC DNA]</scope>
    <source>
        <strain evidence="3">W13939</strain>
    </source>
</reference>
<evidence type="ECO:0000313" key="2">
    <source>
        <dbReference type="EMBL" id="QKX61810.1"/>
    </source>
</evidence>
<gene>
    <name evidence="2" type="ORF">TRUGW13939_08966</name>
</gene>
<dbReference type="PANTHER" id="PTHR48079:SF6">
    <property type="entry name" value="NAD(P)-BINDING DOMAIN-CONTAINING PROTEIN-RELATED"/>
    <property type="match status" value="1"/>
</dbReference>
<dbReference type="EMBL" id="CP055902">
    <property type="protein sequence ID" value="QKX61810.1"/>
    <property type="molecule type" value="Genomic_DNA"/>
</dbReference>
<dbReference type="Proteomes" id="UP000509510">
    <property type="component" value="Chromosome V"/>
</dbReference>
<dbReference type="KEGG" id="trg:TRUGW13939_08966"/>
<organism evidence="2 3">
    <name type="scientific">Talaromyces rugulosus</name>
    <name type="common">Penicillium rugulosum</name>
    <dbReference type="NCBI Taxonomy" id="121627"/>
    <lineage>
        <taxon>Eukaryota</taxon>
        <taxon>Fungi</taxon>
        <taxon>Dikarya</taxon>
        <taxon>Ascomycota</taxon>
        <taxon>Pezizomycotina</taxon>
        <taxon>Eurotiomycetes</taxon>
        <taxon>Eurotiomycetidae</taxon>
        <taxon>Eurotiales</taxon>
        <taxon>Trichocomaceae</taxon>
        <taxon>Talaromyces</taxon>
        <taxon>Talaromyces sect. Islandici</taxon>
    </lineage>
</organism>
<dbReference type="GeneID" id="55996450"/>